<dbReference type="EMBL" id="CP003181">
    <property type="protein sequence ID" value="APG30454.1"/>
    <property type="molecule type" value="Genomic_DNA"/>
</dbReference>
<name>A0AAN1E686_9PROT</name>
<organism evidence="1 2">
    <name type="scientific">Granulibacter bethesdensis</name>
    <dbReference type="NCBI Taxonomy" id="364410"/>
    <lineage>
        <taxon>Bacteria</taxon>
        <taxon>Pseudomonadati</taxon>
        <taxon>Pseudomonadota</taxon>
        <taxon>Alphaproteobacteria</taxon>
        <taxon>Acetobacterales</taxon>
        <taxon>Acetobacteraceae</taxon>
        <taxon>Granulibacter</taxon>
    </lineage>
</organism>
<evidence type="ECO:0000313" key="2">
    <source>
        <dbReference type="Proteomes" id="UP000019438"/>
    </source>
</evidence>
<dbReference type="Proteomes" id="UP000019438">
    <property type="component" value="Chromosome"/>
</dbReference>
<dbReference type="KEGG" id="gbc:GbCGDNIH3_8108"/>
<protein>
    <submittedName>
        <fullName evidence="1">Uncharacterized protein</fullName>
    </submittedName>
</protein>
<evidence type="ECO:0000313" key="1">
    <source>
        <dbReference type="EMBL" id="APG30454.1"/>
    </source>
</evidence>
<reference evidence="2" key="1">
    <citation type="submission" date="2012-06" db="EMBL/GenBank/DDBJ databases">
        <title>Genome analysis of multiple Granulibacter bethesdensis isolates demonstrates substantial genome diversity.</title>
        <authorList>
            <person name="Greenberg D.E."/>
            <person name="Porcella S.F."/>
            <person name="Zarember K."/>
            <person name="Zelazny A.M."/>
            <person name="Bruno D."/>
            <person name="Martens C."/>
            <person name="Barbian K.D."/>
            <person name="Jaske E."/>
            <person name="Holland S.M."/>
        </authorList>
    </citation>
    <scope>NUCLEOTIDE SEQUENCE [LARGE SCALE GENOMIC DNA]</scope>
    <source>
        <strain evidence="2">CGDNIH3</strain>
    </source>
</reference>
<sequence length="42" mass="4422">MTCDKLSGLTSEGEMPMDDAYVHLSALFGDKIMGCGASVPEN</sequence>
<accession>A0AAN1E686</accession>
<proteinExistence type="predicted"/>
<dbReference type="AlphaFoldDB" id="A0AAN1E686"/>
<gene>
    <name evidence="1" type="ORF">GbCGDNIH3_8108</name>
</gene>